<name>A0A1H0GDX6_9HYPH</name>
<dbReference type="AlphaFoldDB" id="A0A1H0GDX6"/>
<dbReference type="Pfam" id="PF00512">
    <property type="entry name" value="HisKA"/>
    <property type="match status" value="1"/>
</dbReference>
<dbReference type="InterPro" id="IPR036097">
    <property type="entry name" value="HisK_dim/P_sf"/>
</dbReference>
<keyword evidence="6" id="KW-0902">Two-component regulatory system</keyword>
<dbReference type="Proteomes" id="UP000198793">
    <property type="component" value="Unassembled WGS sequence"/>
</dbReference>
<evidence type="ECO:0000256" key="7">
    <source>
        <dbReference type="SAM" id="Phobius"/>
    </source>
</evidence>
<dbReference type="EMBL" id="FNIT01000003">
    <property type="protein sequence ID" value="SDO05001.1"/>
    <property type="molecule type" value="Genomic_DNA"/>
</dbReference>
<dbReference type="OrthoDB" id="9813151at2"/>
<keyword evidence="5 9" id="KW-0418">Kinase</keyword>
<keyword evidence="3" id="KW-0597">Phosphoprotein</keyword>
<feature type="transmembrane region" description="Helical" evidence="7">
    <location>
        <begin position="156"/>
        <end position="178"/>
    </location>
</feature>
<dbReference type="STRING" id="1166073.SAMN05192530_10376"/>
<dbReference type="SUPFAM" id="SSF47384">
    <property type="entry name" value="Homodimeric domain of signal transducing histidine kinase"/>
    <property type="match status" value="1"/>
</dbReference>
<accession>A0A1H0GDX6</accession>
<keyword evidence="7" id="KW-0812">Transmembrane</keyword>
<keyword evidence="7" id="KW-0472">Membrane</keyword>
<dbReference type="CDD" id="cd00082">
    <property type="entry name" value="HisKA"/>
    <property type="match status" value="1"/>
</dbReference>
<dbReference type="SUPFAM" id="SSF55874">
    <property type="entry name" value="ATPase domain of HSP90 chaperone/DNA topoisomerase II/histidine kinase"/>
    <property type="match status" value="1"/>
</dbReference>
<dbReference type="InterPro" id="IPR005467">
    <property type="entry name" value="His_kinase_dom"/>
</dbReference>
<dbReference type="Pfam" id="PF02518">
    <property type="entry name" value="HATPase_c"/>
    <property type="match status" value="1"/>
</dbReference>
<dbReference type="InterPro" id="IPR003661">
    <property type="entry name" value="HisK_dim/P_dom"/>
</dbReference>
<keyword evidence="4" id="KW-0808">Transferase</keyword>
<evidence type="ECO:0000256" key="2">
    <source>
        <dbReference type="ARBA" id="ARBA00012438"/>
    </source>
</evidence>
<feature type="transmembrane region" description="Helical" evidence="7">
    <location>
        <begin position="198"/>
        <end position="217"/>
    </location>
</feature>
<dbReference type="InterPro" id="IPR004358">
    <property type="entry name" value="Sig_transdc_His_kin-like_C"/>
</dbReference>
<sequence length="498" mass="52990">MSFAAPPPLSTTLNGSDAGGDVGRTLRLARERLVSSEGLPPSIEQDLLGRHVASVPLLAMLHITLLVLVCLVQWNDTGTLPLRWLAVGVASLLPSLAALVLFHARPALQPSIGRWPRLFQFALAVMGLPLIAWTLGPDCGTCVPGIGDGARFVLGLVWAIGVAFLAAHLAHAVASGLVPLAAASAVSLADGAVFPSDVFETATLLLVAALGLAAHRFRRSSIDALHHQVQREQLVAEVEIARTHFDEARARAEEASLAKSRFLATMSHELRTPLNAILGFSEVIMKEILGPLGNPTYKEYVGDIHTSGQHLLDLINEILDLSRIEAGRYTLNEEPVDLVTVAEASIAFVQLKADAKNISLVGEFERDLPQLWGDPRSLRQVTLNLLSNAVKFTPPNGRILLRVGWTAGGGQYVSIRDTGPGIPSHEIPIVLSSFGQGAAAIKSAEQGTGLGLPIVRALVELHNGTFELHSAVGKGTEAIAIFPHSRVLEVMPAMTELG</sequence>
<feature type="transmembrane region" description="Helical" evidence="7">
    <location>
        <begin position="84"/>
        <end position="105"/>
    </location>
</feature>
<evidence type="ECO:0000256" key="6">
    <source>
        <dbReference type="ARBA" id="ARBA00023012"/>
    </source>
</evidence>
<protein>
    <recommendedName>
        <fullName evidence="2">histidine kinase</fullName>
        <ecNumber evidence="2">2.7.13.3</ecNumber>
    </recommendedName>
</protein>
<dbReference type="Gene3D" id="3.30.565.10">
    <property type="entry name" value="Histidine kinase-like ATPase, C-terminal domain"/>
    <property type="match status" value="1"/>
</dbReference>
<evidence type="ECO:0000313" key="9">
    <source>
        <dbReference type="EMBL" id="SDO05001.1"/>
    </source>
</evidence>
<dbReference type="Gene3D" id="1.10.287.130">
    <property type="match status" value="1"/>
</dbReference>
<proteinExistence type="predicted"/>
<dbReference type="InterPro" id="IPR003594">
    <property type="entry name" value="HATPase_dom"/>
</dbReference>
<dbReference type="PRINTS" id="PR00344">
    <property type="entry name" value="BCTRLSENSOR"/>
</dbReference>
<reference evidence="9 10" key="1">
    <citation type="submission" date="2016-10" db="EMBL/GenBank/DDBJ databases">
        <authorList>
            <person name="de Groot N.N."/>
        </authorList>
    </citation>
    <scope>NUCLEOTIDE SEQUENCE [LARGE SCALE GENOMIC DNA]</scope>
    <source>
        <strain evidence="10">L7-484,KACC 16230,DSM 25025</strain>
    </source>
</reference>
<comment type="catalytic activity">
    <reaction evidence="1">
        <text>ATP + protein L-histidine = ADP + protein N-phospho-L-histidine.</text>
        <dbReference type="EC" id="2.7.13.3"/>
    </reaction>
</comment>
<evidence type="ECO:0000259" key="8">
    <source>
        <dbReference type="PROSITE" id="PS50109"/>
    </source>
</evidence>
<evidence type="ECO:0000256" key="4">
    <source>
        <dbReference type="ARBA" id="ARBA00022679"/>
    </source>
</evidence>
<dbReference type="SMART" id="SM00387">
    <property type="entry name" value="HATPase_c"/>
    <property type="match status" value="1"/>
</dbReference>
<evidence type="ECO:0000256" key="5">
    <source>
        <dbReference type="ARBA" id="ARBA00022777"/>
    </source>
</evidence>
<feature type="domain" description="Histidine kinase" evidence="8">
    <location>
        <begin position="265"/>
        <end position="486"/>
    </location>
</feature>
<dbReference type="PROSITE" id="PS50109">
    <property type="entry name" value="HIS_KIN"/>
    <property type="match status" value="1"/>
</dbReference>
<keyword evidence="7" id="KW-1133">Transmembrane helix</keyword>
<evidence type="ECO:0000256" key="3">
    <source>
        <dbReference type="ARBA" id="ARBA00022553"/>
    </source>
</evidence>
<dbReference type="PANTHER" id="PTHR43711:SF26">
    <property type="entry name" value="SENSOR HISTIDINE KINASE RCSC"/>
    <property type="match status" value="1"/>
</dbReference>
<organism evidence="9 10">
    <name type="scientific">Aureimonas jatrophae</name>
    <dbReference type="NCBI Taxonomy" id="1166073"/>
    <lineage>
        <taxon>Bacteria</taxon>
        <taxon>Pseudomonadati</taxon>
        <taxon>Pseudomonadota</taxon>
        <taxon>Alphaproteobacteria</taxon>
        <taxon>Hyphomicrobiales</taxon>
        <taxon>Aurantimonadaceae</taxon>
        <taxon>Aureimonas</taxon>
    </lineage>
</organism>
<gene>
    <name evidence="9" type="ORF">SAMN05192530_10376</name>
</gene>
<dbReference type="InterPro" id="IPR036890">
    <property type="entry name" value="HATPase_C_sf"/>
</dbReference>
<dbReference type="InterPro" id="IPR050736">
    <property type="entry name" value="Sensor_HK_Regulatory"/>
</dbReference>
<evidence type="ECO:0000256" key="1">
    <source>
        <dbReference type="ARBA" id="ARBA00000085"/>
    </source>
</evidence>
<dbReference type="GO" id="GO:0000155">
    <property type="term" value="F:phosphorelay sensor kinase activity"/>
    <property type="evidence" value="ECO:0007669"/>
    <property type="project" value="InterPro"/>
</dbReference>
<dbReference type="SMART" id="SM00388">
    <property type="entry name" value="HisKA"/>
    <property type="match status" value="1"/>
</dbReference>
<feature type="transmembrane region" description="Helical" evidence="7">
    <location>
        <begin position="52"/>
        <end position="72"/>
    </location>
</feature>
<dbReference type="EC" id="2.7.13.3" evidence="2"/>
<evidence type="ECO:0000313" key="10">
    <source>
        <dbReference type="Proteomes" id="UP000198793"/>
    </source>
</evidence>
<dbReference type="PANTHER" id="PTHR43711">
    <property type="entry name" value="TWO-COMPONENT HISTIDINE KINASE"/>
    <property type="match status" value="1"/>
</dbReference>
<keyword evidence="10" id="KW-1185">Reference proteome</keyword>
<feature type="transmembrane region" description="Helical" evidence="7">
    <location>
        <begin position="117"/>
        <end position="135"/>
    </location>
</feature>